<name>A0A8D3BGH0_SCOMX</name>
<dbReference type="GeneTree" id="ENSGT00940000163701"/>
<dbReference type="PANTHER" id="PTHR15907">
    <property type="entry name" value="DUF614 FAMILY PROTEIN-RELATED"/>
    <property type="match status" value="1"/>
</dbReference>
<comment type="similarity">
    <text evidence="1">Belongs to the cornifelin family.</text>
</comment>
<dbReference type="Ensembl" id="ENSSMAT00000034264.2">
    <property type="protein sequence ID" value="ENSSMAP00000033838.2"/>
    <property type="gene ID" value="ENSSMAG00000020700.2"/>
</dbReference>
<evidence type="ECO:0000313" key="3">
    <source>
        <dbReference type="Proteomes" id="UP000694558"/>
    </source>
</evidence>
<evidence type="ECO:0000256" key="1">
    <source>
        <dbReference type="ARBA" id="ARBA00009024"/>
    </source>
</evidence>
<reference evidence="2" key="1">
    <citation type="submission" date="2023-05" db="EMBL/GenBank/DDBJ databases">
        <title>High-quality long-read genome of Scophthalmus maximus.</title>
        <authorList>
            <person name="Lien S."/>
            <person name="Martinez P."/>
        </authorList>
    </citation>
    <scope>NUCLEOTIDE SEQUENCE [LARGE SCALE GENOMIC DNA]</scope>
</reference>
<proteinExistence type="inferred from homology"/>
<dbReference type="NCBIfam" id="TIGR01571">
    <property type="entry name" value="A_thal_Cys_rich"/>
    <property type="match status" value="1"/>
</dbReference>
<sequence length="144" mass="16156">MAHPLTEWNSDLCACCEDARYCCYGFWCCSCIACAVSEKFGEHRCLPILDICSPAITACCGCPCCVAPAALALRVGIRHRYGIQGSLCKDIAVSCFCEWCAWCQMHRELKYRMNNHTVVVNMQPTPKNNVITNTYYSIIITAFF</sequence>
<dbReference type="InterPro" id="IPR006461">
    <property type="entry name" value="PLAC_motif_containing"/>
</dbReference>
<protein>
    <submittedName>
        <fullName evidence="2">Uncharacterized protein</fullName>
    </submittedName>
</protein>
<evidence type="ECO:0000313" key="2">
    <source>
        <dbReference type="Ensembl" id="ENSSMAP00000033838.2"/>
    </source>
</evidence>
<dbReference type="Proteomes" id="UP000694558">
    <property type="component" value="Chromosome 12"/>
</dbReference>
<reference evidence="2" key="2">
    <citation type="submission" date="2025-08" db="UniProtKB">
        <authorList>
            <consortium name="Ensembl"/>
        </authorList>
    </citation>
    <scope>IDENTIFICATION</scope>
</reference>
<dbReference type="Pfam" id="PF04749">
    <property type="entry name" value="PLAC8"/>
    <property type="match status" value="1"/>
</dbReference>
<dbReference type="AlphaFoldDB" id="A0A8D3BGH0"/>
<organism evidence="2 3">
    <name type="scientific">Scophthalmus maximus</name>
    <name type="common">Turbot</name>
    <name type="synonym">Psetta maxima</name>
    <dbReference type="NCBI Taxonomy" id="52904"/>
    <lineage>
        <taxon>Eukaryota</taxon>
        <taxon>Metazoa</taxon>
        <taxon>Chordata</taxon>
        <taxon>Craniata</taxon>
        <taxon>Vertebrata</taxon>
        <taxon>Euteleostomi</taxon>
        <taxon>Actinopterygii</taxon>
        <taxon>Neopterygii</taxon>
        <taxon>Teleostei</taxon>
        <taxon>Neoteleostei</taxon>
        <taxon>Acanthomorphata</taxon>
        <taxon>Carangaria</taxon>
        <taxon>Pleuronectiformes</taxon>
        <taxon>Pleuronectoidei</taxon>
        <taxon>Scophthalmidae</taxon>
        <taxon>Scophthalmus</taxon>
    </lineage>
</organism>
<accession>A0A8D3BGH0</accession>